<dbReference type="PANTHER" id="PTHR36116">
    <property type="entry name" value="UPF0060 MEMBRANE PROTEIN YNFA"/>
    <property type="match status" value="1"/>
</dbReference>
<sequence length="105" mass="11644">MLKTVLLFVVASIFEVSGCYLIWQFVRSDKGLLYGLLGAFLLVGYGWLASQHTVGFSKVFVVYGVVFMLTSMGWAMMFEGYELEKSDWLGGVIILIGAVVIYVSP</sequence>
<dbReference type="Pfam" id="PF02694">
    <property type="entry name" value="UPF0060"/>
    <property type="match status" value="1"/>
</dbReference>
<evidence type="ECO:0000256" key="5">
    <source>
        <dbReference type="SAM" id="Phobius"/>
    </source>
</evidence>
<evidence type="ECO:0000256" key="2">
    <source>
        <dbReference type="ARBA" id="ARBA00022692"/>
    </source>
</evidence>
<dbReference type="EMBL" id="JAOYOD010000001">
    <property type="protein sequence ID" value="MCV9389368.1"/>
    <property type="molecule type" value="Genomic_DNA"/>
</dbReference>
<keyword evidence="7" id="KW-1185">Reference proteome</keyword>
<keyword evidence="3 5" id="KW-1133">Transmembrane helix</keyword>
<feature type="transmembrane region" description="Helical" evidence="5">
    <location>
        <begin position="32"/>
        <end position="48"/>
    </location>
</feature>
<accession>A0ABT3D1P4</accession>
<reference evidence="6 7" key="1">
    <citation type="submission" date="2022-10" db="EMBL/GenBank/DDBJ databases">
        <title>Comparative genomics and taxonomic characterization of three novel marine species of genus Reichenbachiella exhibiting antioxidant and polysaccharide degradation activities.</title>
        <authorList>
            <person name="Muhammad N."/>
            <person name="Lee Y.-J."/>
            <person name="Ko J."/>
            <person name="Kim S.-G."/>
        </authorList>
    </citation>
    <scope>NUCLEOTIDE SEQUENCE [LARGE SCALE GENOMIC DNA]</scope>
    <source>
        <strain evidence="6 7">ABR2-5</strain>
    </source>
</reference>
<feature type="transmembrane region" description="Helical" evidence="5">
    <location>
        <begin position="88"/>
        <end position="104"/>
    </location>
</feature>
<keyword evidence="1" id="KW-1003">Cell membrane</keyword>
<protein>
    <submittedName>
        <fullName evidence="6">YnfA family protein</fullName>
    </submittedName>
</protein>
<evidence type="ECO:0000313" key="6">
    <source>
        <dbReference type="EMBL" id="MCV9389368.1"/>
    </source>
</evidence>
<evidence type="ECO:0000256" key="3">
    <source>
        <dbReference type="ARBA" id="ARBA00022989"/>
    </source>
</evidence>
<evidence type="ECO:0000256" key="4">
    <source>
        <dbReference type="ARBA" id="ARBA00023136"/>
    </source>
</evidence>
<keyword evidence="2 5" id="KW-0812">Transmembrane</keyword>
<feature type="transmembrane region" description="Helical" evidence="5">
    <location>
        <begin position="5"/>
        <end position="26"/>
    </location>
</feature>
<feature type="transmembrane region" description="Helical" evidence="5">
    <location>
        <begin position="60"/>
        <end position="76"/>
    </location>
</feature>
<dbReference type="RefSeq" id="WP_264140289.1">
    <property type="nucleotide sequence ID" value="NZ_JAOYOD010000001.1"/>
</dbReference>
<gene>
    <name evidence="6" type="ORF">N7U62_22065</name>
</gene>
<organism evidence="6 7">
    <name type="scientific">Reichenbachiella ulvae</name>
    <dbReference type="NCBI Taxonomy" id="2980104"/>
    <lineage>
        <taxon>Bacteria</taxon>
        <taxon>Pseudomonadati</taxon>
        <taxon>Bacteroidota</taxon>
        <taxon>Cytophagia</taxon>
        <taxon>Cytophagales</taxon>
        <taxon>Reichenbachiellaceae</taxon>
        <taxon>Reichenbachiella</taxon>
    </lineage>
</organism>
<name>A0ABT3D1P4_9BACT</name>
<comment type="caution">
    <text evidence="6">The sequence shown here is derived from an EMBL/GenBank/DDBJ whole genome shotgun (WGS) entry which is preliminary data.</text>
</comment>
<evidence type="ECO:0000313" key="7">
    <source>
        <dbReference type="Proteomes" id="UP001300692"/>
    </source>
</evidence>
<keyword evidence="4 5" id="KW-0472">Membrane</keyword>
<dbReference type="InterPro" id="IPR003844">
    <property type="entry name" value="UPF0060"/>
</dbReference>
<dbReference type="PANTHER" id="PTHR36116:SF1">
    <property type="entry name" value="UPF0060 MEMBRANE PROTEIN YNFA"/>
    <property type="match status" value="1"/>
</dbReference>
<evidence type="ECO:0000256" key="1">
    <source>
        <dbReference type="ARBA" id="ARBA00022475"/>
    </source>
</evidence>
<proteinExistence type="predicted"/>
<dbReference type="SUPFAM" id="SSF103481">
    <property type="entry name" value="Multidrug resistance efflux transporter EmrE"/>
    <property type="match status" value="1"/>
</dbReference>
<dbReference type="Proteomes" id="UP001300692">
    <property type="component" value="Unassembled WGS sequence"/>
</dbReference>
<dbReference type="InterPro" id="IPR037185">
    <property type="entry name" value="EmrE-like"/>
</dbReference>